<dbReference type="OrthoDB" id="19923at2759"/>
<dbReference type="InterPro" id="IPR038763">
    <property type="entry name" value="DHH_sf"/>
</dbReference>
<proteinExistence type="predicted"/>
<evidence type="ECO:0000313" key="3">
    <source>
        <dbReference type="Proteomes" id="UP000784294"/>
    </source>
</evidence>
<dbReference type="EMBL" id="CAAALY010057219">
    <property type="protein sequence ID" value="VEL22571.1"/>
    <property type="molecule type" value="Genomic_DNA"/>
</dbReference>
<dbReference type="PANTHER" id="PTHR12112">
    <property type="entry name" value="BNIP - RELATED"/>
    <property type="match status" value="1"/>
</dbReference>
<dbReference type="InterPro" id="IPR038222">
    <property type="entry name" value="DHHA2_dom_sf"/>
</dbReference>
<keyword evidence="3" id="KW-1185">Reference proteome</keyword>
<protein>
    <recommendedName>
        <fullName evidence="4">DHHA2 domain-containing protein</fullName>
    </recommendedName>
</protein>
<name>A0A3S5AQI2_9PLAT</name>
<dbReference type="GO" id="GO:0005737">
    <property type="term" value="C:cytoplasm"/>
    <property type="evidence" value="ECO:0007669"/>
    <property type="project" value="TreeGrafter"/>
</dbReference>
<dbReference type="PANTHER" id="PTHR12112:SF39">
    <property type="entry name" value="EG:152A3.5 PROTEIN (FBGN0003116_PN PROTEIN)"/>
    <property type="match status" value="1"/>
</dbReference>
<dbReference type="Gene3D" id="3.10.310.20">
    <property type="entry name" value="DHHA2 domain"/>
    <property type="match status" value="1"/>
</dbReference>
<feature type="compositionally biased region" description="Low complexity" evidence="1">
    <location>
        <begin position="312"/>
        <end position="325"/>
    </location>
</feature>
<dbReference type="AlphaFoldDB" id="A0A3S5AQI2"/>
<dbReference type="SUPFAM" id="SSF64182">
    <property type="entry name" value="DHH phosphoesterases"/>
    <property type="match status" value="1"/>
</dbReference>
<gene>
    <name evidence="2" type="ORF">PXEA_LOCUS16011</name>
</gene>
<dbReference type="GO" id="GO:0004309">
    <property type="term" value="F:exopolyphosphatase activity"/>
    <property type="evidence" value="ECO:0007669"/>
    <property type="project" value="TreeGrafter"/>
</dbReference>
<organism evidence="2 3">
    <name type="scientific">Protopolystoma xenopodis</name>
    <dbReference type="NCBI Taxonomy" id="117903"/>
    <lineage>
        <taxon>Eukaryota</taxon>
        <taxon>Metazoa</taxon>
        <taxon>Spiralia</taxon>
        <taxon>Lophotrochozoa</taxon>
        <taxon>Platyhelminthes</taxon>
        <taxon>Monogenea</taxon>
        <taxon>Polyopisthocotylea</taxon>
        <taxon>Polystomatidea</taxon>
        <taxon>Polystomatidae</taxon>
        <taxon>Protopolystoma</taxon>
    </lineage>
</organism>
<reference evidence="2" key="1">
    <citation type="submission" date="2018-11" db="EMBL/GenBank/DDBJ databases">
        <authorList>
            <consortium name="Pathogen Informatics"/>
        </authorList>
    </citation>
    <scope>NUCLEOTIDE SEQUENCE</scope>
</reference>
<sequence>MPLRIDVIYWLTQCRLDWTSLIYLDDIPFIEDEIARTNVQICLVDHNVLTGSLTRFSPCVIEIIDHHRLSVPEEEMNRFNLLLVKPVGSCSSLVADILMKDSIRIPYLFMKLLYGLSTWDLLRRDMKLACSSTDSNFNIICSTISGLDFEELISAPDFFSAARRFCDIHTAPLLVCIAIGTPRNENTYLQSAEPTECRNSTISSLHSPFFPSRRAIIVYSTDHQDTLRDQLIDHLCRHSSGLELKPVLFDASSRFAKADLTSDDCLNAKISNSLDHFNNHVFAAIIGNMCVTRKVILPLIVEFLYKRNQSFPSGGACAPSSSGTGQNSGTDEPMNNGRPEINFERSLPCIKDSELLDTKACNQFRTVGFFICH</sequence>
<dbReference type="Proteomes" id="UP000784294">
    <property type="component" value="Unassembled WGS sequence"/>
</dbReference>
<evidence type="ECO:0008006" key="4">
    <source>
        <dbReference type="Google" id="ProtNLM"/>
    </source>
</evidence>
<evidence type="ECO:0000313" key="2">
    <source>
        <dbReference type="EMBL" id="VEL22571.1"/>
    </source>
</evidence>
<accession>A0A3S5AQI2</accession>
<dbReference type="Gene3D" id="3.90.1640.10">
    <property type="entry name" value="inorganic pyrophosphatase (n-terminal core)"/>
    <property type="match status" value="1"/>
</dbReference>
<evidence type="ECO:0000256" key="1">
    <source>
        <dbReference type="SAM" id="MobiDB-lite"/>
    </source>
</evidence>
<feature type="region of interest" description="Disordered" evidence="1">
    <location>
        <begin position="312"/>
        <end position="338"/>
    </location>
</feature>
<comment type="caution">
    <text evidence="2">The sequence shown here is derived from an EMBL/GenBank/DDBJ whole genome shotgun (WGS) entry which is preliminary data.</text>
</comment>